<accession>A0A4Y2K066</accession>
<keyword evidence="2" id="KW-1185">Reference proteome</keyword>
<dbReference type="EMBL" id="BGPR01004039">
    <property type="protein sequence ID" value="GBM95209.1"/>
    <property type="molecule type" value="Genomic_DNA"/>
</dbReference>
<organism evidence="1 2">
    <name type="scientific">Araneus ventricosus</name>
    <name type="common">Orbweaver spider</name>
    <name type="synonym">Epeira ventricosa</name>
    <dbReference type="NCBI Taxonomy" id="182803"/>
    <lineage>
        <taxon>Eukaryota</taxon>
        <taxon>Metazoa</taxon>
        <taxon>Ecdysozoa</taxon>
        <taxon>Arthropoda</taxon>
        <taxon>Chelicerata</taxon>
        <taxon>Arachnida</taxon>
        <taxon>Araneae</taxon>
        <taxon>Araneomorphae</taxon>
        <taxon>Entelegynae</taxon>
        <taxon>Araneoidea</taxon>
        <taxon>Araneidae</taxon>
        <taxon>Araneus</taxon>
    </lineage>
</organism>
<dbReference type="AlphaFoldDB" id="A0A4Y2K066"/>
<protein>
    <submittedName>
        <fullName evidence="1">Uncharacterized protein</fullName>
    </submittedName>
</protein>
<comment type="caution">
    <text evidence="1">The sequence shown here is derived from an EMBL/GenBank/DDBJ whole genome shotgun (WGS) entry which is preliminary data.</text>
</comment>
<reference evidence="1 2" key="1">
    <citation type="journal article" date="2019" name="Sci. Rep.">
        <title>Orb-weaving spider Araneus ventricosus genome elucidates the spidroin gene catalogue.</title>
        <authorList>
            <person name="Kono N."/>
            <person name="Nakamura H."/>
            <person name="Ohtoshi R."/>
            <person name="Moran D.A.P."/>
            <person name="Shinohara A."/>
            <person name="Yoshida Y."/>
            <person name="Fujiwara M."/>
            <person name="Mori M."/>
            <person name="Tomita M."/>
            <person name="Arakawa K."/>
        </authorList>
    </citation>
    <scope>NUCLEOTIDE SEQUENCE [LARGE SCALE GENOMIC DNA]</scope>
</reference>
<gene>
    <name evidence="1" type="ORF">AVEN_113992_1</name>
</gene>
<evidence type="ECO:0000313" key="2">
    <source>
        <dbReference type="Proteomes" id="UP000499080"/>
    </source>
</evidence>
<proteinExistence type="predicted"/>
<dbReference type="Proteomes" id="UP000499080">
    <property type="component" value="Unassembled WGS sequence"/>
</dbReference>
<name>A0A4Y2K066_ARAVE</name>
<evidence type="ECO:0000313" key="1">
    <source>
        <dbReference type="EMBL" id="GBM95209.1"/>
    </source>
</evidence>
<sequence length="137" mass="14882">MTPAFLYSLTSGDLAAVLHRDRWVSEFSNDPAAAPQTHHFGIYFPTDLALVFQKEIVFLEYSGSVCACSRSFIPEMALFQKGSGGFHSRSPGDPLIAQSNHPKDAFRSVVSTDLSSAGGVWCCRLSSSSSRMSAWKG</sequence>